<evidence type="ECO:0000313" key="1">
    <source>
        <dbReference type="EMBL" id="KAI7845138.1"/>
    </source>
</evidence>
<protein>
    <submittedName>
        <fullName evidence="1">Uncharacterized protein</fullName>
    </submittedName>
</protein>
<comment type="caution">
    <text evidence="1">The sequence shown here is derived from an EMBL/GenBank/DDBJ whole genome shotgun (WGS) entry which is preliminary data.</text>
</comment>
<keyword evidence="2" id="KW-1185">Reference proteome</keyword>
<accession>A0AAD5DYT2</accession>
<dbReference type="Proteomes" id="UP001205105">
    <property type="component" value="Unassembled WGS sequence"/>
</dbReference>
<proteinExistence type="predicted"/>
<dbReference type="EMBL" id="JADXDR010000020">
    <property type="protein sequence ID" value="KAI7845138.1"/>
    <property type="molecule type" value="Genomic_DNA"/>
</dbReference>
<organism evidence="1 2">
    <name type="scientific">Chlorella ohadii</name>
    <dbReference type="NCBI Taxonomy" id="2649997"/>
    <lineage>
        <taxon>Eukaryota</taxon>
        <taxon>Viridiplantae</taxon>
        <taxon>Chlorophyta</taxon>
        <taxon>core chlorophytes</taxon>
        <taxon>Trebouxiophyceae</taxon>
        <taxon>Chlorellales</taxon>
        <taxon>Chlorellaceae</taxon>
        <taxon>Chlorella clade</taxon>
        <taxon>Chlorella</taxon>
    </lineage>
</organism>
<gene>
    <name evidence="1" type="ORF">COHA_001183</name>
</gene>
<evidence type="ECO:0000313" key="2">
    <source>
        <dbReference type="Proteomes" id="UP001205105"/>
    </source>
</evidence>
<name>A0AAD5DYT2_9CHLO</name>
<sequence length="159" mass="17343">MSVAALQTAAGARCAFSSRPVRRQHAVRRALSLRATAQAGPAQALSFHIGDTTISFPLRAEEARKLSVALATVMQTFADKQQAERPKRWPSLEYVFKGDASARELEYLEVFCNPNAHATPFDARALITLRTADGLRLTTEGKLTAVKADVDEFVSQLPS</sequence>
<dbReference type="AlphaFoldDB" id="A0AAD5DYT2"/>
<reference evidence="1" key="1">
    <citation type="submission" date="2020-11" db="EMBL/GenBank/DDBJ databases">
        <title>Chlorella ohadii genome sequencing and assembly.</title>
        <authorList>
            <person name="Murik O."/>
            <person name="Treves H."/>
            <person name="Kedem I."/>
            <person name="Shotland Y."/>
            <person name="Kaplan A."/>
        </authorList>
    </citation>
    <scope>NUCLEOTIDE SEQUENCE</scope>
    <source>
        <strain evidence="1">1</strain>
    </source>
</reference>